<reference evidence="2 3" key="1">
    <citation type="journal article" date="2015" name="Fungal Genet. Biol.">
        <title>Evolution of novel wood decay mechanisms in Agaricales revealed by the genome sequences of Fistulina hepatica and Cylindrobasidium torrendii.</title>
        <authorList>
            <person name="Floudas D."/>
            <person name="Held B.W."/>
            <person name="Riley R."/>
            <person name="Nagy L.G."/>
            <person name="Koehler G."/>
            <person name="Ransdell A.S."/>
            <person name="Younus H."/>
            <person name="Chow J."/>
            <person name="Chiniquy J."/>
            <person name="Lipzen A."/>
            <person name="Tritt A."/>
            <person name="Sun H."/>
            <person name="Haridas S."/>
            <person name="LaButti K."/>
            <person name="Ohm R.A."/>
            <person name="Kues U."/>
            <person name="Blanchette R.A."/>
            <person name="Grigoriev I.V."/>
            <person name="Minto R.E."/>
            <person name="Hibbett D.S."/>
        </authorList>
    </citation>
    <scope>NUCLEOTIDE SEQUENCE [LARGE SCALE GENOMIC DNA]</scope>
    <source>
        <strain evidence="2 3">FP15055 ss-10</strain>
    </source>
</reference>
<dbReference type="SUPFAM" id="SSF52833">
    <property type="entry name" value="Thioredoxin-like"/>
    <property type="match status" value="1"/>
</dbReference>
<accession>A0A0D7BPN6</accession>
<dbReference type="PANTHER" id="PTHR13887:SF41">
    <property type="entry name" value="THIOREDOXIN SUPERFAMILY PROTEIN"/>
    <property type="match status" value="1"/>
</dbReference>
<dbReference type="EMBL" id="KN880444">
    <property type="protein sequence ID" value="KIY72382.1"/>
    <property type="molecule type" value="Genomic_DNA"/>
</dbReference>
<dbReference type="GO" id="GO:0016491">
    <property type="term" value="F:oxidoreductase activity"/>
    <property type="evidence" value="ECO:0007669"/>
    <property type="project" value="InterPro"/>
</dbReference>
<dbReference type="OrthoDB" id="1930760at2759"/>
<keyword evidence="3" id="KW-1185">Reference proteome</keyword>
<dbReference type="Gene3D" id="3.40.30.10">
    <property type="entry name" value="Glutaredoxin"/>
    <property type="match status" value="1"/>
</dbReference>
<gene>
    <name evidence="2" type="ORF">CYLTODRAFT_417967</name>
</gene>
<feature type="domain" description="DSBA-like thioredoxin" evidence="1">
    <location>
        <begin position="10"/>
        <end position="215"/>
    </location>
</feature>
<protein>
    <submittedName>
        <fullName evidence="2">Thioredoxin-like protein</fullName>
    </submittedName>
</protein>
<dbReference type="PANTHER" id="PTHR13887">
    <property type="entry name" value="GLUTATHIONE S-TRANSFERASE KAPPA"/>
    <property type="match status" value="1"/>
</dbReference>
<evidence type="ECO:0000259" key="1">
    <source>
        <dbReference type="Pfam" id="PF01323"/>
    </source>
</evidence>
<organism evidence="2 3">
    <name type="scientific">Cylindrobasidium torrendii FP15055 ss-10</name>
    <dbReference type="NCBI Taxonomy" id="1314674"/>
    <lineage>
        <taxon>Eukaryota</taxon>
        <taxon>Fungi</taxon>
        <taxon>Dikarya</taxon>
        <taxon>Basidiomycota</taxon>
        <taxon>Agaricomycotina</taxon>
        <taxon>Agaricomycetes</taxon>
        <taxon>Agaricomycetidae</taxon>
        <taxon>Agaricales</taxon>
        <taxon>Marasmiineae</taxon>
        <taxon>Physalacriaceae</taxon>
        <taxon>Cylindrobasidium</taxon>
    </lineage>
</organism>
<proteinExistence type="predicted"/>
<dbReference type="Pfam" id="PF01323">
    <property type="entry name" value="DSBA"/>
    <property type="match status" value="1"/>
</dbReference>
<sequence>MATNRTVKITVINDFICPNCYIGHHEMLSAISYAKGVLKLPLSFELEFRPYRLIPDNILNDSTPKTSRSDFFNKYLGANAFDHLKEDAVGQWARERKLTISFDGVMSSSLRAHRLARKAYLLGKQNLQLPFICAIFKAYLQMSQDISDILVLAQIAEAVKIMPKQQAIDFLLSDELVDEVTAMCEQAKSAGMNGVPSTIIDRKWLINGGQSSEVYVRIFKKLADCGSVSAAPSPMAPMDTSQSMSILC</sequence>
<dbReference type="InterPro" id="IPR036249">
    <property type="entry name" value="Thioredoxin-like_sf"/>
</dbReference>
<evidence type="ECO:0000313" key="3">
    <source>
        <dbReference type="Proteomes" id="UP000054007"/>
    </source>
</evidence>
<evidence type="ECO:0000313" key="2">
    <source>
        <dbReference type="EMBL" id="KIY72382.1"/>
    </source>
</evidence>
<name>A0A0D7BPN6_9AGAR</name>
<dbReference type="AlphaFoldDB" id="A0A0D7BPN6"/>
<dbReference type="InterPro" id="IPR001853">
    <property type="entry name" value="DSBA-like_thioredoxin_dom"/>
</dbReference>
<dbReference type="Proteomes" id="UP000054007">
    <property type="component" value="Unassembled WGS sequence"/>
</dbReference>